<feature type="transmembrane region" description="Helical" evidence="2">
    <location>
        <begin position="141"/>
        <end position="161"/>
    </location>
</feature>
<accession>A0A0F0KXD8</accession>
<keyword evidence="2" id="KW-0472">Membrane</keyword>
<sequence>MTRRVLQLLVGLVLYGVGDGLMIIAGLGVDPWTVFAQGLSRHTGIGVGWITNIVGVLVLLLWIPLQQKPGLGTLLNVLLVGTAIQATVTVIPPVHGLLAQVLVLLAGVVVVALASGLYIGAHFGPGPRDGLMTGMNARLGWPIWVSRLSVEVSVLAIGWLLGGTVGVGTVVFALGIGPLVHIALPLLDTARGRHGDQKTPEPVAPVDSGQTRAGASAPRGVLLRGGVATYDDARAVRDLRAAHDRSEW</sequence>
<evidence type="ECO:0000256" key="1">
    <source>
        <dbReference type="SAM" id="MobiDB-lite"/>
    </source>
</evidence>
<dbReference type="Pfam" id="PF19700">
    <property type="entry name" value="DUF6198"/>
    <property type="match status" value="1"/>
</dbReference>
<proteinExistence type="predicted"/>
<keyword evidence="2" id="KW-0812">Transmembrane</keyword>
<gene>
    <name evidence="3" type="ORF">RL72_01522</name>
</gene>
<evidence type="ECO:0000313" key="3">
    <source>
        <dbReference type="EMBL" id="KJL25149.1"/>
    </source>
</evidence>
<dbReference type="Proteomes" id="UP000033448">
    <property type="component" value="Unassembled WGS sequence"/>
</dbReference>
<dbReference type="RefSeq" id="WP_346218188.1">
    <property type="nucleotide sequence ID" value="NZ_JYIT01000071.1"/>
</dbReference>
<dbReference type="PANTHER" id="PTHR40078">
    <property type="entry name" value="INTEGRAL MEMBRANE PROTEIN-RELATED"/>
    <property type="match status" value="1"/>
</dbReference>
<dbReference type="InterPro" id="IPR038750">
    <property type="entry name" value="YczE/YyaS-like"/>
</dbReference>
<protein>
    <recommendedName>
        <fullName evidence="5">Membrane protein YczE</fullName>
    </recommendedName>
</protein>
<dbReference type="EMBL" id="JYIT01000071">
    <property type="protein sequence ID" value="KJL25149.1"/>
    <property type="molecule type" value="Genomic_DNA"/>
</dbReference>
<organism evidence="3 4">
    <name type="scientific">Microbacterium azadirachtae</name>
    <dbReference type="NCBI Taxonomy" id="582680"/>
    <lineage>
        <taxon>Bacteria</taxon>
        <taxon>Bacillati</taxon>
        <taxon>Actinomycetota</taxon>
        <taxon>Actinomycetes</taxon>
        <taxon>Micrococcales</taxon>
        <taxon>Microbacteriaceae</taxon>
        <taxon>Microbacterium</taxon>
    </lineage>
</organism>
<dbReference type="PATRIC" id="fig|582680.7.peg.1560"/>
<dbReference type="AlphaFoldDB" id="A0A0F0KXD8"/>
<keyword evidence="4" id="KW-1185">Reference proteome</keyword>
<name>A0A0F0KXD8_9MICO</name>
<dbReference type="PANTHER" id="PTHR40078:SF1">
    <property type="entry name" value="INTEGRAL MEMBRANE PROTEIN"/>
    <property type="match status" value="1"/>
</dbReference>
<feature type="transmembrane region" description="Helical" evidence="2">
    <location>
        <begin position="46"/>
        <end position="65"/>
    </location>
</feature>
<comment type="caution">
    <text evidence="3">The sequence shown here is derived from an EMBL/GenBank/DDBJ whole genome shotgun (WGS) entry which is preliminary data.</text>
</comment>
<evidence type="ECO:0000256" key="2">
    <source>
        <dbReference type="SAM" id="Phobius"/>
    </source>
</evidence>
<keyword evidence="2" id="KW-1133">Transmembrane helix</keyword>
<feature type="transmembrane region" description="Helical" evidence="2">
    <location>
        <begin position="167"/>
        <end position="187"/>
    </location>
</feature>
<feature type="transmembrane region" description="Helical" evidence="2">
    <location>
        <begin position="72"/>
        <end position="91"/>
    </location>
</feature>
<reference evidence="3 4" key="1">
    <citation type="submission" date="2015-02" db="EMBL/GenBank/DDBJ databases">
        <title>Draft genome sequences of ten Microbacterium spp. with emphasis on heavy metal contaminated environments.</title>
        <authorList>
            <person name="Corretto E."/>
        </authorList>
    </citation>
    <scope>NUCLEOTIDE SEQUENCE [LARGE SCALE GENOMIC DNA]</scope>
    <source>
        <strain evidence="3 4">DSM 23848</strain>
    </source>
</reference>
<evidence type="ECO:0008006" key="5">
    <source>
        <dbReference type="Google" id="ProtNLM"/>
    </source>
</evidence>
<feature type="transmembrane region" description="Helical" evidence="2">
    <location>
        <begin position="97"/>
        <end position="120"/>
    </location>
</feature>
<feature type="region of interest" description="Disordered" evidence="1">
    <location>
        <begin position="193"/>
        <end position="216"/>
    </location>
</feature>
<evidence type="ECO:0000313" key="4">
    <source>
        <dbReference type="Proteomes" id="UP000033448"/>
    </source>
</evidence>